<feature type="compositionally biased region" description="Polar residues" evidence="5">
    <location>
        <begin position="1059"/>
        <end position="1070"/>
    </location>
</feature>
<feature type="compositionally biased region" description="Low complexity" evidence="5">
    <location>
        <begin position="1594"/>
        <end position="1608"/>
    </location>
</feature>
<evidence type="ECO:0000313" key="8">
    <source>
        <dbReference type="Proteomes" id="UP001583172"/>
    </source>
</evidence>
<name>A0ABR3VDJ4_HUMIN</name>
<feature type="region of interest" description="Disordered" evidence="5">
    <location>
        <begin position="1002"/>
        <end position="1070"/>
    </location>
</feature>
<feature type="region of interest" description="Disordered" evidence="5">
    <location>
        <begin position="1098"/>
        <end position="1149"/>
    </location>
</feature>
<feature type="compositionally biased region" description="Gly residues" evidence="5">
    <location>
        <begin position="796"/>
        <end position="810"/>
    </location>
</feature>
<feature type="region of interest" description="Disordered" evidence="5">
    <location>
        <begin position="625"/>
        <end position="667"/>
    </location>
</feature>
<evidence type="ECO:0000259" key="6">
    <source>
        <dbReference type="PROSITE" id="PS50908"/>
    </source>
</evidence>
<reference evidence="7 8" key="1">
    <citation type="journal article" date="2024" name="Commun. Biol.">
        <title>Comparative genomic analysis of thermophilic fungi reveals convergent evolutionary adaptations and gene losses.</title>
        <authorList>
            <person name="Steindorff A.S."/>
            <person name="Aguilar-Pontes M.V."/>
            <person name="Robinson A.J."/>
            <person name="Andreopoulos B."/>
            <person name="LaButti K."/>
            <person name="Kuo A."/>
            <person name="Mondo S."/>
            <person name="Riley R."/>
            <person name="Otillar R."/>
            <person name="Haridas S."/>
            <person name="Lipzen A."/>
            <person name="Grimwood J."/>
            <person name="Schmutz J."/>
            <person name="Clum A."/>
            <person name="Reid I.D."/>
            <person name="Moisan M.C."/>
            <person name="Butler G."/>
            <person name="Nguyen T.T.M."/>
            <person name="Dewar K."/>
            <person name="Conant G."/>
            <person name="Drula E."/>
            <person name="Henrissat B."/>
            <person name="Hansel C."/>
            <person name="Singer S."/>
            <person name="Hutchinson M.I."/>
            <person name="de Vries R.P."/>
            <person name="Natvig D.O."/>
            <person name="Powell A.J."/>
            <person name="Tsang A."/>
            <person name="Grigoriev I.V."/>
        </authorList>
    </citation>
    <scope>NUCLEOTIDE SEQUENCE [LARGE SCALE GENOMIC DNA]</scope>
    <source>
        <strain evidence="7 8">CBS 620.91</strain>
    </source>
</reference>
<evidence type="ECO:0000313" key="7">
    <source>
        <dbReference type="EMBL" id="KAL1839298.1"/>
    </source>
</evidence>
<dbReference type="EMBL" id="JAZGSY010000165">
    <property type="protein sequence ID" value="KAL1839298.1"/>
    <property type="molecule type" value="Genomic_DNA"/>
</dbReference>
<dbReference type="InterPro" id="IPR016135">
    <property type="entry name" value="UBQ-conjugating_enzyme/RWD"/>
</dbReference>
<feature type="compositionally biased region" description="Polar residues" evidence="5">
    <location>
        <begin position="1581"/>
        <end position="1593"/>
    </location>
</feature>
<feature type="region of interest" description="Disordered" evidence="5">
    <location>
        <begin position="787"/>
        <end position="821"/>
    </location>
</feature>
<evidence type="ECO:0000256" key="4">
    <source>
        <dbReference type="PROSITE-ProRule" id="PRU00221"/>
    </source>
</evidence>
<evidence type="ECO:0000256" key="1">
    <source>
        <dbReference type="ARBA" id="ARBA00022574"/>
    </source>
</evidence>
<feature type="compositionally biased region" description="Basic and acidic residues" evidence="5">
    <location>
        <begin position="729"/>
        <end position="744"/>
    </location>
</feature>
<keyword evidence="8" id="KW-1185">Reference proteome</keyword>
<organism evidence="7 8">
    <name type="scientific">Humicola insolens</name>
    <name type="common">Soft-rot fungus</name>
    <dbReference type="NCBI Taxonomy" id="85995"/>
    <lineage>
        <taxon>Eukaryota</taxon>
        <taxon>Fungi</taxon>
        <taxon>Dikarya</taxon>
        <taxon>Ascomycota</taxon>
        <taxon>Pezizomycotina</taxon>
        <taxon>Sordariomycetes</taxon>
        <taxon>Sordariomycetidae</taxon>
        <taxon>Sordariales</taxon>
        <taxon>Chaetomiaceae</taxon>
        <taxon>Mycothermus</taxon>
    </lineage>
</organism>
<evidence type="ECO:0000256" key="2">
    <source>
        <dbReference type="ARBA" id="ARBA00022737"/>
    </source>
</evidence>
<feature type="compositionally biased region" description="Polar residues" evidence="5">
    <location>
        <begin position="1117"/>
        <end position="1147"/>
    </location>
</feature>
<feature type="region of interest" description="Disordered" evidence="5">
    <location>
        <begin position="1660"/>
        <end position="1699"/>
    </location>
</feature>
<feature type="repeat" description="WD" evidence="4">
    <location>
        <begin position="213"/>
        <end position="246"/>
    </location>
</feature>
<dbReference type="Proteomes" id="UP001583172">
    <property type="component" value="Unassembled WGS sequence"/>
</dbReference>
<feature type="region of interest" description="Disordered" evidence="5">
    <location>
        <begin position="1430"/>
        <end position="1623"/>
    </location>
</feature>
<evidence type="ECO:0000256" key="3">
    <source>
        <dbReference type="ARBA" id="ARBA00038452"/>
    </source>
</evidence>
<feature type="compositionally biased region" description="Basic and acidic residues" evidence="5">
    <location>
        <begin position="710"/>
        <end position="719"/>
    </location>
</feature>
<feature type="compositionally biased region" description="Basic residues" evidence="5">
    <location>
        <begin position="1569"/>
        <end position="1578"/>
    </location>
</feature>
<dbReference type="PANTHER" id="PTHR46170">
    <property type="entry name" value="GATOR COMPLEX PROTEIN WDR59"/>
    <property type="match status" value="1"/>
</dbReference>
<feature type="compositionally biased region" description="Gly residues" evidence="5">
    <location>
        <begin position="1664"/>
        <end position="1673"/>
    </location>
</feature>
<feature type="domain" description="RWD" evidence="6">
    <location>
        <begin position="501"/>
        <end position="609"/>
    </location>
</feature>
<sequence>MSRSFLRLADPPRKPKTIRSAFESETFDNDVRIHVDGLVGSATISPSGRDVALASPEGLAIIDLDAPWSPPRRLSSHGLPWLVVDVQWSPFAVRDYWVASTANHRCLVWNLNKREDSASGAIEHSLQGHSRAITDINFSAHHADFLATCAVDGYVYCWDLRRPRQPALAFCDWFAGATQVKYNRQDSFVIASAHDRWLHIWDMRRAAEPLRTIDAHTSKIYGIDWNRTNATCIVTCSLDRSIKFWDYNKDCETPQRVIRTDFPVWRARHTPFGHGLLAMPQTEPGKLYLYDQHRGPEDPVDGKVLPVTVFPGHESHKAKEFLWRSRGGVSSDNIDNREFQLISWGEDNELHLHKVDDGIVESVGHYRGKPLLQNLILTRKGAPYKTFRTVDDAVHRDRRTPTMSDRPGSSGQPRQSALSIGINATIRRSTPTWRSTSMKARTDTGKPVDKTRLQIGWMKGITMSKRKSSTEASGQTGGEDSGLFGPGYDSTWGDQPESIQDEFLRISTQLPNVKWENIDMDSLTLNASLKGPWGINGETIFIKVRVDIPRKYPKSKSPRFFVEKSSFMPDETHQKLETELGELASRFLQREKNCLYTAFSYLLGEVDLQESTAFFNNVRDLDDDMGGLGDESSSEEDENDIPAGGSASMSQELSASTELDPSATLASTQRQAVTPLPMFCGARFSNDGRLVCFFPTKEEKARALFALPHPETHKEKPKGEPTFAGFGRLSHDSPPPKHRFHDETSATEDQSDASDGSDSATSTDSEPTTVHKLSMWYQPARRFRKTWSTNDSVRSSGGGTGAGTGTGTGTGTSRKRPGKPKNIISIHNLTDQLPSKKQFAQEYAIFGDGADVCNHNAAVAEKYGCQELAHVWRYASLLLRRDIPLEIHDLASTGQPVLVIARDAASRVQGGKQPNLAGRVRWGLHPLARDMINDLFDYFEKIADIQMLAMLACIFGDYSIEEGTALAASHLPQPKTPLPMKAPSFSLEYFPTDPALWGKYHKSQPSSVITTPRTANTPAMYSDPPSADSIAGSADARSHSYSCGETPPNLSREHLRDTGATQSLSTSPSNRLFQRSNATVAAATAAIAASLPRALAGIVSGSPPDPIRKRPSPAETMLSNLTPNTLGMRGSSTSVAGPNTPDTARTSLSDDHSAMDDLLVSVPIDVSFSLENQGEFDDDGWMSAPLIDRSRSHLYSSYRYAYAEMLQMWGQPLSRLEIMKFDVLTEDKLSPPSASTDLEFSDVVASNNPPFYPTGAASPTSPFADRRSLLQEMLSSSRGLDVTGFCRFHPGVPLEPVQYLYKSHRPRPPSATFFHPSQGHHDRQSTAHSSPLNSVLGICHRCTADSLSSDPVPQMTLQCVYCWEPIVGLYTPCLACGCVAHEACLEDWHAMGGTECAAGHACRCVDEASSDTAGSWAGLRAAVQLAEEHAAEERDWERGAGGGRLASTSSCHQDQKNGSPHKSSASARSRRKSAPADTAEFHLLRTSKLVKPPPLSRATTQTPTRFGAGTDSHGFEAAKITGFSGTSSSSSSSSSNHYARRRGHERGDDDKTTTTTTITTTPSESTRSSHTHGHHRHSSHDPTSAMDTITHRLSSGTASSSTQSGHGTIPSVTITGAPSTTTTSASSLLLAGVKPPPRGEEPVSMAQLSLGKKLRRQLEDVAAAGGGGGGRPGGLVRRKSGGPFGGVWSKGSAGSGGGG</sequence>
<dbReference type="InterPro" id="IPR015943">
    <property type="entry name" value="WD40/YVTN_repeat-like_dom_sf"/>
</dbReference>
<protein>
    <recommendedName>
        <fullName evidence="6">RWD domain-containing protein</fullName>
    </recommendedName>
</protein>
<dbReference type="SUPFAM" id="SSF50978">
    <property type="entry name" value="WD40 repeat-like"/>
    <property type="match status" value="1"/>
</dbReference>
<proteinExistence type="inferred from homology"/>
<dbReference type="InterPro" id="IPR001680">
    <property type="entry name" value="WD40_rpt"/>
</dbReference>
<keyword evidence="2" id="KW-0677">Repeat</keyword>
<accession>A0ABR3VDJ4</accession>
<feature type="compositionally biased region" description="Polar residues" evidence="5">
    <location>
        <begin position="401"/>
        <end position="416"/>
    </location>
</feature>
<dbReference type="Gene3D" id="2.130.10.10">
    <property type="entry name" value="YVTN repeat-like/Quinoprotein amine dehydrogenase"/>
    <property type="match status" value="1"/>
</dbReference>
<feature type="compositionally biased region" description="Polar residues" evidence="5">
    <location>
        <begin position="1446"/>
        <end position="1461"/>
    </location>
</feature>
<feature type="region of interest" description="Disordered" evidence="5">
    <location>
        <begin position="464"/>
        <end position="487"/>
    </location>
</feature>
<dbReference type="PROSITE" id="PS50082">
    <property type="entry name" value="WD_REPEATS_2"/>
    <property type="match status" value="2"/>
</dbReference>
<feature type="compositionally biased region" description="Polar residues" evidence="5">
    <location>
        <begin position="647"/>
        <end position="667"/>
    </location>
</feature>
<comment type="similarity">
    <text evidence="3">Belongs to the WD repeat WDR59 family.</text>
</comment>
<dbReference type="SMART" id="SM00320">
    <property type="entry name" value="WD40"/>
    <property type="match status" value="5"/>
</dbReference>
<feature type="compositionally biased region" description="Polar residues" evidence="5">
    <location>
        <begin position="1003"/>
        <end position="1019"/>
    </location>
</feature>
<evidence type="ECO:0000256" key="5">
    <source>
        <dbReference type="SAM" id="MobiDB-lite"/>
    </source>
</evidence>
<keyword evidence="1 4" id="KW-0853">WD repeat</keyword>
<comment type="caution">
    <text evidence="7">The sequence shown here is derived from an EMBL/GenBank/DDBJ whole genome shotgun (WGS) entry which is preliminary data.</text>
</comment>
<feature type="region of interest" description="Disordered" evidence="5">
    <location>
        <begin position="708"/>
        <end position="775"/>
    </location>
</feature>
<dbReference type="Gene3D" id="3.10.110.10">
    <property type="entry name" value="Ubiquitin Conjugating Enzyme"/>
    <property type="match status" value="1"/>
</dbReference>
<dbReference type="InterPro" id="IPR049566">
    <property type="entry name" value="WDR59_RTC1-like_RING_Znf"/>
</dbReference>
<dbReference type="InterPro" id="IPR006575">
    <property type="entry name" value="RWD_dom"/>
</dbReference>
<gene>
    <name evidence="7" type="ORF">VTJ49DRAFT_1661</name>
</gene>
<dbReference type="Pfam" id="PF17120">
    <property type="entry name" value="zf-RING_16"/>
    <property type="match status" value="1"/>
</dbReference>
<feature type="repeat" description="WD" evidence="4">
    <location>
        <begin position="126"/>
        <end position="168"/>
    </location>
</feature>
<dbReference type="InterPro" id="IPR036322">
    <property type="entry name" value="WD40_repeat_dom_sf"/>
</dbReference>
<feature type="compositionally biased region" description="Low complexity" evidence="5">
    <location>
        <begin position="753"/>
        <end position="765"/>
    </location>
</feature>
<dbReference type="PANTHER" id="PTHR46170:SF1">
    <property type="entry name" value="GATOR COMPLEX PROTEIN WDR59"/>
    <property type="match status" value="1"/>
</dbReference>
<feature type="region of interest" description="Disordered" evidence="5">
    <location>
        <begin position="396"/>
        <end position="416"/>
    </location>
</feature>
<dbReference type="Pfam" id="PF00400">
    <property type="entry name" value="WD40"/>
    <property type="match status" value="2"/>
</dbReference>
<dbReference type="InterPro" id="IPR049567">
    <property type="entry name" value="WDR59-like"/>
</dbReference>
<feature type="compositionally biased region" description="Low complexity" evidence="5">
    <location>
        <begin position="1553"/>
        <end position="1568"/>
    </location>
</feature>
<dbReference type="PROSITE" id="PS50908">
    <property type="entry name" value="RWD"/>
    <property type="match status" value="1"/>
</dbReference>
<dbReference type="PROSITE" id="PS50294">
    <property type="entry name" value="WD_REPEATS_REGION"/>
    <property type="match status" value="2"/>
</dbReference>